<accession>A0AAN8EXC5</accession>
<evidence type="ECO:0000256" key="1">
    <source>
        <dbReference type="SAM" id="MobiDB-lite"/>
    </source>
</evidence>
<dbReference type="EMBL" id="WIXE01021917">
    <property type="protein sequence ID" value="KAK5967927.1"/>
    <property type="molecule type" value="Genomic_DNA"/>
</dbReference>
<keyword evidence="3" id="KW-1185">Reference proteome</keyword>
<evidence type="ECO:0000313" key="2">
    <source>
        <dbReference type="EMBL" id="KAK5967927.1"/>
    </source>
</evidence>
<name>A0AAN8EXC5_TRICO</name>
<feature type="compositionally biased region" description="Polar residues" evidence="1">
    <location>
        <begin position="127"/>
        <end position="141"/>
    </location>
</feature>
<feature type="region of interest" description="Disordered" evidence="1">
    <location>
        <begin position="30"/>
        <end position="107"/>
    </location>
</feature>
<feature type="compositionally biased region" description="Polar residues" evidence="1">
    <location>
        <begin position="95"/>
        <end position="107"/>
    </location>
</feature>
<reference evidence="2 3" key="1">
    <citation type="submission" date="2019-10" db="EMBL/GenBank/DDBJ databases">
        <title>Assembly and Annotation for the nematode Trichostrongylus colubriformis.</title>
        <authorList>
            <person name="Martin J."/>
        </authorList>
    </citation>
    <scope>NUCLEOTIDE SEQUENCE [LARGE SCALE GENOMIC DNA]</scope>
    <source>
        <strain evidence="2">G859</strain>
        <tissue evidence="2">Whole worm</tissue>
    </source>
</reference>
<comment type="caution">
    <text evidence="2">The sequence shown here is derived from an EMBL/GenBank/DDBJ whole genome shotgun (WGS) entry which is preliminary data.</text>
</comment>
<dbReference type="AlphaFoldDB" id="A0AAN8EXC5"/>
<sequence length="141" mass="15750">MPSDDRFADAVKPALEALLSDLQHTTEVLRRGHATSPLQNDIEPIYQEQHKRNTSRSQSHHADLDSVEKLVNSYSLERERSNRRSYDDVVDGGASSRSPIGNRPSVQSLFSQLELNDHDGISRKSLGPSQAHSYNDVVSNI</sequence>
<organism evidence="2 3">
    <name type="scientific">Trichostrongylus colubriformis</name>
    <name type="common">Black scour worm</name>
    <dbReference type="NCBI Taxonomy" id="6319"/>
    <lineage>
        <taxon>Eukaryota</taxon>
        <taxon>Metazoa</taxon>
        <taxon>Ecdysozoa</taxon>
        <taxon>Nematoda</taxon>
        <taxon>Chromadorea</taxon>
        <taxon>Rhabditida</taxon>
        <taxon>Rhabditina</taxon>
        <taxon>Rhabditomorpha</taxon>
        <taxon>Strongyloidea</taxon>
        <taxon>Trichostrongylidae</taxon>
        <taxon>Trichostrongylus</taxon>
    </lineage>
</organism>
<dbReference type="Proteomes" id="UP001331761">
    <property type="component" value="Unassembled WGS sequence"/>
</dbReference>
<gene>
    <name evidence="2" type="ORF">GCK32_004733</name>
</gene>
<feature type="non-terminal residue" evidence="2">
    <location>
        <position position="141"/>
    </location>
</feature>
<protein>
    <submittedName>
        <fullName evidence="2">Uncharacterized protein</fullName>
    </submittedName>
</protein>
<feature type="compositionally biased region" description="Basic and acidic residues" evidence="1">
    <location>
        <begin position="76"/>
        <end position="87"/>
    </location>
</feature>
<feature type="region of interest" description="Disordered" evidence="1">
    <location>
        <begin position="119"/>
        <end position="141"/>
    </location>
</feature>
<proteinExistence type="predicted"/>
<evidence type="ECO:0000313" key="3">
    <source>
        <dbReference type="Proteomes" id="UP001331761"/>
    </source>
</evidence>